<reference evidence="2" key="1">
    <citation type="submission" date="2016-02" db="EMBL/GenBank/DDBJ databases">
        <authorList>
            <person name="Holder M.E."/>
            <person name="Ajami N.J."/>
            <person name="Petrosino J.F."/>
        </authorList>
    </citation>
    <scope>NUCLEOTIDE SEQUENCE [LARGE SCALE GENOMIC DNA]</scope>
    <source>
        <strain evidence="2">CCUG 45958</strain>
    </source>
</reference>
<accession>A0A0X8JKG7</accession>
<organism evidence="1 2">
    <name type="scientific">Desulfovibrio fairfieldensis</name>
    <dbReference type="NCBI Taxonomy" id="44742"/>
    <lineage>
        <taxon>Bacteria</taxon>
        <taxon>Pseudomonadati</taxon>
        <taxon>Thermodesulfobacteriota</taxon>
        <taxon>Desulfovibrionia</taxon>
        <taxon>Desulfovibrionales</taxon>
        <taxon>Desulfovibrionaceae</taxon>
        <taxon>Desulfovibrio</taxon>
    </lineage>
</organism>
<dbReference type="EMBL" id="CP014229">
    <property type="protein sequence ID" value="AMD90252.1"/>
    <property type="molecule type" value="Genomic_DNA"/>
</dbReference>
<protein>
    <submittedName>
        <fullName evidence="1">Uncharacterized protein</fullName>
    </submittedName>
</protein>
<dbReference type="KEGG" id="dfi:AXF13_09030"/>
<dbReference type="AlphaFoldDB" id="A0A0X8JKG7"/>
<dbReference type="Proteomes" id="UP000069241">
    <property type="component" value="Chromosome"/>
</dbReference>
<proteinExistence type="predicted"/>
<keyword evidence="2" id="KW-1185">Reference proteome</keyword>
<name>A0A0X8JKG7_9BACT</name>
<gene>
    <name evidence="1" type="ORF">AXF13_09030</name>
</gene>
<sequence>MPYFLKILQFLSQDVAVPPIYSGWVNKVFNGSMALIFRTPHLSSDKIWLRCFLFHWKSGMMTG</sequence>
<evidence type="ECO:0000313" key="1">
    <source>
        <dbReference type="EMBL" id="AMD90252.1"/>
    </source>
</evidence>
<evidence type="ECO:0000313" key="2">
    <source>
        <dbReference type="Proteomes" id="UP000069241"/>
    </source>
</evidence>